<dbReference type="PANTHER" id="PTHR46577">
    <property type="entry name" value="HTH-TYPE TRANSCRIPTIONAL REGULATORY PROTEIN GABR"/>
    <property type="match status" value="1"/>
</dbReference>
<evidence type="ECO:0000256" key="3">
    <source>
        <dbReference type="ARBA" id="ARBA00023015"/>
    </source>
</evidence>
<feature type="domain" description="HTH gntR-type" evidence="6">
    <location>
        <begin position="5"/>
        <end position="73"/>
    </location>
</feature>
<evidence type="ECO:0000256" key="4">
    <source>
        <dbReference type="ARBA" id="ARBA00023125"/>
    </source>
</evidence>
<dbReference type="Pfam" id="PF00155">
    <property type="entry name" value="Aminotran_1_2"/>
    <property type="match status" value="1"/>
</dbReference>
<comment type="similarity">
    <text evidence="1">In the C-terminal section; belongs to the class-I pyridoxal-phosphate-dependent aminotransferase family.</text>
</comment>
<dbReference type="Proteomes" id="UP001265315">
    <property type="component" value="Unassembled WGS sequence"/>
</dbReference>
<gene>
    <name evidence="7" type="ORF">J2W61_005524</name>
</gene>
<evidence type="ECO:0000256" key="5">
    <source>
        <dbReference type="ARBA" id="ARBA00023163"/>
    </source>
</evidence>
<organism evidence="7 8">
    <name type="scientific">Agrobacterium tumefaciens</name>
    <dbReference type="NCBI Taxonomy" id="358"/>
    <lineage>
        <taxon>Bacteria</taxon>
        <taxon>Pseudomonadati</taxon>
        <taxon>Pseudomonadota</taxon>
        <taxon>Alphaproteobacteria</taxon>
        <taxon>Hyphomicrobiales</taxon>
        <taxon>Rhizobiaceae</taxon>
        <taxon>Rhizobium/Agrobacterium group</taxon>
        <taxon>Agrobacterium</taxon>
        <taxon>Agrobacterium tumefaciens complex</taxon>
    </lineage>
</organism>
<dbReference type="GO" id="GO:0030170">
    <property type="term" value="F:pyridoxal phosphate binding"/>
    <property type="evidence" value="ECO:0007669"/>
    <property type="project" value="InterPro"/>
</dbReference>
<dbReference type="SMART" id="SM00345">
    <property type="entry name" value="HTH_GNTR"/>
    <property type="match status" value="1"/>
</dbReference>
<keyword evidence="4 7" id="KW-0238">DNA-binding</keyword>
<dbReference type="SUPFAM" id="SSF53383">
    <property type="entry name" value="PLP-dependent transferases"/>
    <property type="match status" value="1"/>
</dbReference>
<dbReference type="SUPFAM" id="SSF46785">
    <property type="entry name" value="Winged helix' DNA-binding domain"/>
    <property type="match status" value="1"/>
</dbReference>
<evidence type="ECO:0000259" key="6">
    <source>
        <dbReference type="PROSITE" id="PS50949"/>
    </source>
</evidence>
<evidence type="ECO:0000313" key="7">
    <source>
        <dbReference type="EMBL" id="MDR6705649.1"/>
    </source>
</evidence>
<comment type="caution">
    <text evidence="7">The sequence shown here is derived from an EMBL/GenBank/DDBJ whole genome shotgun (WGS) entry which is preliminary data.</text>
</comment>
<dbReference type="InterPro" id="IPR015421">
    <property type="entry name" value="PyrdxlP-dep_Trfase_major"/>
</dbReference>
<dbReference type="Gene3D" id="3.40.640.10">
    <property type="entry name" value="Type I PLP-dependent aspartate aminotransferase-like (Major domain)"/>
    <property type="match status" value="1"/>
</dbReference>
<dbReference type="GO" id="GO:0003700">
    <property type="term" value="F:DNA-binding transcription factor activity"/>
    <property type="evidence" value="ECO:0007669"/>
    <property type="project" value="InterPro"/>
</dbReference>
<accession>A0AAW8M2D8</accession>
<evidence type="ECO:0000256" key="2">
    <source>
        <dbReference type="ARBA" id="ARBA00022898"/>
    </source>
</evidence>
<dbReference type="PROSITE" id="PS50949">
    <property type="entry name" value="HTH_GNTR"/>
    <property type="match status" value="1"/>
</dbReference>
<dbReference type="InterPro" id="IPR051446">
    <property type="entry name" value="HTH_trans_reg/aminotransferase"/>
</dbReference>
<dbReference type="CDD" id="cd00609">
    <property type="entry name" value="AAT_like"/>
    <property type="match status" value="1"/>
</dbReference>
<dbReference type="InterPro" id="IPR036390">
    <property type="entry name" value="WH_DNA-bd_sf"/>
</dbReference>
<reference evidence="7" key="1">
    <citation type="submission" date="2023-07" db="EMBL/GenBank/DDBJ databases">
        <title>Sorghum-associated microbial communities from plants grown in Nebraska, USA.</title>
        <authorList>
            <person name="Schachtman D."/>
        </authorList>
    </citation>
    <scope>NUCLEOTIDE SEQUENCE</scope>
    <source>
        <strain evidence="7">1457</strain>
    </source>
</reference>
<sequence length="439" mass="47405">MVSSLQQYDRVVSYLKTQIGEGVVEGNHRLPTQRSISKTLGLSLPTVARGFAEAKRLGIIETAVGRGSFAKRPLDPAKAVRIDLSLNAPSAAVIRRVLAQDLESFASEKGLEQLASYSSPSDQADVVGKITNWLQEMDVKVQADDMILCEGAQNGLFLALQSICRAGDAVICEDVTYPGLFAVARSLNLVLVPIATSAAGPDLEEFGRAASRADVKAAFLMPSLQNPLGYTLDAETRLKVVQIAKDSNVTIIEDDVYRGLLTSPLEPLFNFAPFDTIYIGSLSKVLAPGLRLGYVCAKGPRRDSLASLAAAQRYSISPISLSLTARWFKRDLHKETCTAHRIEIERLAHAYQAVFGAAPNTKAYHLWVPLQNQEEATAAMFALAAEGIEVPSTQTFSAGFSPSCWGVRLAVGALSADLEVFTRIKKALSSSAARWDFTV</sequence>
<keyword evidence="2" id="KW-0663">Pyridoxal phosphate</keyword>
<dbReference type="PANTHER" id="PTHR46577:SF1">
    <property type="entry name" value="HTH-TYPE TRANSCRIPTIONAL REGULATORY PROTEIN GABR"/>
    <property type="match status" value="1"/>
</dbReference>
<name>A0AAW8M2D8_AGRTU</name>
<dbReference type="InterPro" id="IPR000524">
    <property type="entry name" value="Tscrpt_reg_HTH_GntR"/>
</dbReference>
<dbReference type="Gene3D" id="1.10.10.10">
    <property type="entry name" value="Winged helix-like DNA-binding domain superfamily/Winged helix DNA-binding domain"/>
    <property type="match status" value="1"/>
</dbReference>
<proteinExistence type="inferred from homology"/>
<dbReference type="Pfam" id="PF00392">
    <property type="entry name" value="GntR"/>
    <property type="match status" value="1"/>
</dbReference>
<dbReference type="EMBL" id="JAVDSW010000020">
    <property type="protein sequence ID" value="MDR6705649.1"/>
    <property type="molecule type" value="Genomic_DNA"/>
</dbReference>
<dbReference type="GO" id="GO:0003677">
    <property type="term" value="F:DNA binding"/>
    <property type="evidence" value="ECO:0007669"/>
    <property type="project" value="UniProtKB-KW"/>
</dbReference>
<dbReference type="RefSeq" id="WP_111785473.1">
    <property type="nucleotide sequence ID" value="NZ_JAGIPD010000015.1"/>
</dbReference>
<evidence type="ECO:0000256" key="1">
    <source>
        <dbReference type="ARBA" id="ARBA00005384"/>
    </source>
</evidence>
<protein>
    <submittedName>
        <fullName evidence="7">DNA-binding transcriptional MocR family regulator</fullName>
    </submittedName>
</protein>
<evidence type="ECO:0000313" key="8">
    <source>
        <dbReference type="Proteomes" id="UP001265315"/>
    </source>
</evidence>
<dbReference type="InterPro" id="IPR015424">
    <property type="entry name" value="PyrdxlP-dep_Trfase"/>
</dbReference>
<keyword evidence="5" id="KW-0804">Transcription</keyword>
<dbReference type="InterPro" id="IPR004839">
    <property type="entry name" value="Aminotransferase_I/II_large"/>
</dbReference>
<keyword evidence="3" id="KW-0805">Transcription regulation</keyword>
<dbReference type="AlphaFoldDB" id="A0AAW8M2D8"/>
<dbReference type="InterPro" id="IPR036388">
    <property type="entry name" value="WH-like_DNA-bd_sf"/>
</dbReference>